<keyword evidence="4" id="KW-0539">Nucleus</keyword>
<dbReference type="SUPFAM" id="SSF50978">
    <property type="entry name" value="WD40 repeat-like"/>
    <property type="match status" value="1"/>
</dbReference>
<evidence type="ECO:0000256" key="4">
    <source>
        <dbReference type="ARBA" id="ARBA00023242"/>
    </source>
</evidence>
<evidence type="ECO:0000313" key="9">
    <source>
        <dbReference type="Proteomes" id="UP000801492"/>
    </source>
</evidence>
<evidence type="ECO:0000256" key="3">
    <source>
        <dbReference type="ARBA" id="ARBA00022737"/>
    </source>
</evidence>
<organism evidence="8 9">
    <name type="scientific">Ignelater luminosus</name>
    <name type="common">Cucubano</name>
    <name type="synonym">Pyrophorus luminosus</name>
    <dbReference type="NCBI Taxonomy" id="2038154"/>
    <lineage>
        <taxon>Eukaryota</taxon>
        <taxon>Metazoa</taxon>
        <taxon>Ecdysozoa</taxon>
        <taxon>Arthropoda</taxon>
        <taxon>Hexapoda</taxon>
        <taxon>Insecta</taxon>
        <taxon>Pterygota</taxon>
        <taxon>Neoptera</taxon>
        <taxon>Endopterygota</taxon>
        <taxon>Coleoptera</taxon>
        <taxon>Polyphaga</taxon>
        <taxon>Elateriformia</taxon>
        <taxon>Elateroidea</taxon>
        <taxon>Elateridae</taxon>
        <taxon>Agrypninae</taxon>
        <taxon>Pyrophorini</taxon>
        <taxon>Ignelater</taxon>
    </lineage>
</organism>
<dbReference type="InterPro" id="IPR036322">
    <property type="entry name" value="WD40_repeat_dom_sf"/>
</dbReference>
<evidence type="ECO:0000259" key="7">
    <source>
        <dbReference type="Pfam" id="PF08154"/>
    </source>
</evidence>
<feature type="repeat" description="WD" evidence="6">
    <location>
        <begin position="147"/>
        <end position="188"/>
    </location>
</feature>
<evidence type="ECO:0000256" key="6">
    <source>
        <dbReference type="PROSITE-ProRule" id="PRU00221"/>
    </source>
</evidence>
<dbReference type="AlphaFoldDB" id="A0A8K0DRQ8"/>
<feature type="repeat" description="WD" evidence="6">
    <location>
        <begin position="237"/>
        <end position="277"/>
    </location>
</feature>
<dbReference type="Pfam" id="PF00400">
    <property type="entry name" value="WD40"/>
    <property type="match status" value="7"/>
</dbReference>
<evidence type="ECO:0000256" key="2">
    <source>
        <dbReference type="ARBA" id="ARBA00022574"/>
    </source>
</evidence>
<dbReference type="Pfam" id="PF08154">
    <property type="entry name" value="NLE"/>
    <property type="match status" value="1"/>
</dbReference>
<dbReference type="GO" id="GO:0000027">
    <property type="term" value="P:ribosomal large subunit assembly"/>
    <property type="evidence" value="ECO:0007669"/>
    <property type="project" value="TreeGrafter"/>
</dbReference>
<comment type="similarity">
    <text evidence="5">Belongs to the NLE1/RSA4 family.</text>
</comment>
<dbReference type="InterPro" id="IPR020472">
    <property type="entry name" value="WD40_PAC1"/>
</dbReference>
<dbReference type="PANTHER" id="PTHR19848">
    <property type="entry name" value="WD40 REPEAT PROTEIN"/>
    <property type="match status" value="1"/>
</dbReference>
<protein>
    <recommendedName>
        <fullName evidence="7">NLE domain-containing protein</fullName>
    </recommendedName>
</protein>
<comment type="caution">
    <text evidence="8">The sequence shown here is derived from an EMBL/GenBank/DDBJ whole genome shotgun (WGS) entry which is preliminary data.</text>
</comment>
<keyword evidence="3" id="KW-0677">Repeat</keyword>
<accession>A0A8K0DRQ8</accession>
<dbReference type="PRINTS" id="PR00320">
    <property type="entry name" value="GPROTEINBRPT"/>
</dbReference>
<sequence length="479" mass="53570">MEVDDTEEQKRLLCRFKSETGEPLGEMMDLPLDCTVEQLTLICNAILQQEEKVPYLFFVNDTEITKSLSHTLDVANLNTEGVVDIIYQQQAVFKVRPVTRCTSSMPGHAEAVISVSFSPDGKHLASGSGDTTVRFWDISTQCPYYTCKGHNNWVLCISWAPNSKKLASACKNGKIIIWDPETGKQIGKTMVGHKQWITSLCWEPYHSNPECRFLASSSKDGDIRIWDTVLCQTVQTISGHTKSVTVVRWGGSGLIYSASQDRTVKVWRANDGILCRTLEGHAHWVNTLALSTDYVLKIGCFDPVKDTNSDLKNKDPDTLKQFALDRYNNVIKAYGERLVSGSDDFTLFLWNPETDKKPLARLTGHQQLVNDVKFSPDGRILASASFDKSIKLWEGRTGKFICTLRGHVQAVYMIAFSADSRLMVSGSADSTLKLWNMKTRKLEIDLPGHADEVFAVDWSTDGLLVASGGKDKVLKLWQN</sequence>
<proteinExistence type="inferred from homology"/>
<dbReference type="InterPro" id="IPR012972">
    <property type="entry name" value="NLE"/>
</dbReference>
<comment type="subcellular location">
    <subcellularLocation>
        <location evidence="1">Nucleus</location>
        <location evidence="1">Nucleolus</location>
    </subcellularLocation>
</comment>
<feature type="repeat" description="WD" evidence="6">
    <location>
        <begin position="190"/>
        <end position="227"/>
    </location>
</feature>
<feature type="repeat" description="WD" evidence="6">
    <location>
        <begin position="446"/>
        <end position="479"/>
    </location>
</feature>
<dbReference type="PANTHER" id="PTHR19848:SF0">
    <property type="entry name" value="NOTCHLESS PROTEIN HOMOLOG 1"/>
    <property type="match status" value="1"/>
</dbReference>
<feature type="repeat" description="WD" evidence="6">
    <location>
        <begin position="404"/>
        <end position="445"/>
    </location>
</feature>
<dbReference type="Proteomes" id="UP000801492">
    <property type="component" value="Unassembled WGS sequence"/>
</dbReference>
<reference evidence="8" key="1">
    <citation type="submission" date="2019-08" db="EMBL/GenBank/DDBJ databases">
        <title>The genome of the North American firefly Photinus pyralis.</title>
        <authorList>
            <consortium name="Photinus pyralis genome working group"/>
            <person name="Fallon T.R."/>
            <person name="Sander Lower S.E."/>
            <person name="Weng J.-K."/>
        </authorList>
    </citation>
    <scope>NUCLEOTIDE SEQUENCE</scope>
    <source>
        <strain evidence="8">TRF0915ILg1</strain>
        <tissue evidence="8">Whole body</tissue>
    </source>
</reference>
<dbReference type="Gene3D" id="2.130.10.10">
    <property type="entry name" value="YVTN repeat-like/Quinoprotein amine dehydrogenase"/>
    <property type="match status" value="1"/>
</dbReference>
<dbReference type="GO" id="GO:0007219">
    <property type="term" value="P:Notch signaling pathway"/>
    <property type="evidence" value="ECO:0007669"/>
    <property type="project" value="TreeGrafter"/>
</dbReference>
<feature type="domain" description="NLE" evidence="7">
    <location>
        <begin position="13"/>
        <end position="72"/>
    </location>
</feature>
<evidence type="ECO:0000256" key="1">
    <source>
        <dbReference type="ARBA" id="ARBA00004604"/>
    </source>
</evidence>
<keyword evidence="9" id="KW-1185">Reference proteome</keyword>
<dbReference type="PROSITE" id="PS50294">
    <property type="entry name" value="WD_REPEATS_REGION"/>
    <property type="match status" value="7"/>
</dbReference>
<dbReference type="InterPro" id="IPR019775">
    <property type="entry name" value="WD40_repeat_CS"/>
</dbReference>
<gene>
    <name evidence="8" type="ORF">ILUMI_00911</name>
</gene>
<dbReference type="EMBL" id="VTPC01000575">
    <property type="protein sequence ID" value="KAF2905260.1"/>
    <property type="molecule type" value="Genomic_DNA"/>
</dbReference>
<dbReference type="PROSITE" id="PS00678">
    <property type="entry name" value="WD_REPEATS_1"/>
    <property type="match status" value="2"/>
</dbReference>
<dbReference type="InterPro" id="IPR015943">
    <property type="entry name" value="WD40/YVTN_repeat-like_dom_sf"/>
</dbReference>
<dbReference type="SMART" id="SM00320">
    <property type="entry name" value="WD40"/>
    <property type="match status" value="8"/>
</dbReference>
<dbReference type="CDD" id="cd00200">
    <property type="entry name" value="WD40"/>
    <property type="match status" value="1"/>
</dbReference>
<dbReference type="InterPro" id="IPR001680">
    <property type="entry name" value="WD40_rpt"/>
</dbReference>
<keyword evidence="2 6" id="KW-0853">WD repeat</keyword>
<evidence type="ECO:0000313" key="8">
    <source>
        <dbReference type="EMBL" id="KAF2905260.1"/>
    </source>
</evidence>
<dbReference type="PROSITE" id="PS50082">
    <property type="entry name" value="WD_REPEATS_2"/>
    <property type="match status" value="7"/>
</dbReference>
<dbReference type="GO" id="GO:0005730">
    <property type="term" value="C:nucleolus"/>
    <property type="evidence" value="ECO:0007669"/>
    <property type="project" value="UniProtKB-SubCell"/>
</dbReference>
<evidence type="ECO:0000256" key="5">
    <source>
        <dbReference type="ARBA" id="ARBA00061016"/>
    </source>
</evidence>
<feature type="repeat" description="WD" evidence="6">
    <location>
        <begin position="362"/>
        <end position="403"/>
    </location>
</feature>
<name>A0A8K0DRQ8_IGNLU</name>
<dbReference type="FunFam" id="2.130.10.10:FF:000092">
    <property type="entry name" value="notchless protein homolog"/>
    <property type="match status" value="1"/>
</dbReference>
<dbReference type="OrthoDB" id="10267436at2759"/>
<feature type="repeat" description="WD" evidence="6">
    <location>
        <begin position="105"/>
        <end position="146"/>
    </location>
</feature>